<dbReference type="InterPro" id="IPR006116">
    <property type="entry name" value="NT_2-5OAS_ClassI-CCAase"/>
</dbReference>
<dbReference type="SUPFAM" id="SSF81301">
    <property type="entry name" value="Nucleotidyltransferase"/>
    <property type="match status" value="1"/>
</dbReference>
<dbReference type="CDD" id="cd05400">
    <property type="entry name" value="NT_2-5OAS_ClassI-CCAase"/>
    <property type="match status" value="1"/>
</dbReference>
<accession>A0AAU6PES4</accession>
<evidence type="ECO:0000313" key="3">
    <source>
        <dbReference type="EMBL" id="WXT99478.1"/>
    </source>
</evidence>
<dbReference type="EMBL" id="CP138327">
    <property type="protein sequence ID" value="WXT99478.1"/>
    <property type="molecule type" value="Genomic_DNA"/>
</dbReference>
<keyword evidence="1" id="KW-0051">Antiviral defense</keyword>
<proteinExistence type="predicted"/>
<dbReference type="Gene3D" id="3.30.460.10">
    <property type="entry name" value="Beta Polymerase, domain 2"/>
    <property type="match status" value="1"/>
</dbReference>
<name>A0AAU6PES4_9GAMM</name>
<dbReference type="InterPro" id="IPR043519">
    <property type="entry name" value="NT_sf"/>
</dbReference>
<dbReference type="GO" id="GO:0051607">
    <property type="term" value="P:defense response to virus"/>
    <property type="evidence" value="ECO:0007669"/>
    <property type="project" value="UniProtKB-KW"/>
</dbReference>
<dbReference type="Pfam" id="PF18144">
    <property type="entry name" value="SMODS"/>
    <property type="match status" value="1"/>
</dbReference>
<dbReference type="AlphaFoldDB" id="A0AAU6PES4"/>
<dbReference type="GO" id="GO:0016779">
    <property type="term" value="F:nucleotidyltransferase activity"/>
    <property type="evidence" value="ECO:0007669"/>
    <property type="project" value="InterPro"/>
</dbReference>
<feature type="domain" description="Adenylyl/Guanylyl and SMODS C-terminal sensor" evidence="2">
    <location>
        <begin position="284"/>
        <end position="400"/>
    </location>
</feature>
<reference evidence="3" key="1">
    <citation type="submission" date="2023-10" db="EMBL/GenBank/DDBJ databases">
        <title>The first scallop-associated chemosynthetic bacterial symbiont.</title>
        <authorList>
            <person name="Lin Y.-T."/>
            <person name="Sun J."/>
            <person name="Ip J.C.-H."/>
            <person name="He X."/>
            <person name="Gao Z.-M."/>
            <person name="Perez M."/>
            <person name="Xu T."/>
            <person name="Qian P.-Y."/>
            <person name="Qiu J.-W."/>
        </authorList>
    </citation>
    <scope>NUCLEOTIDE SEQUENCE</scope>
    <source>
        <strain evidence="3">Gill1</strain>
    </source>
</reference>
<protein>
    <recommendedName>
        <fullName evidence="2">Adenylyl/Guanylyl and SMODS C-terminal sensor domain-containing protein</fullName>
    </recommendedName>
</protein>
<gene>
    <name evidence="3" type="ORF">Ctma_0177</name>
</gene>
<evidence type="ECO:0000259" key="2">
    <source>
        <dbReference type="Pfam" id="PF18134"/>
    </source>
</evidence>
<evidence type="ECO:0000256" key="1">
    <source>
        <dbReference type="ARBA" id="ARBA00023118"/>
    </source>
</evidence>
<organism evidence="3">
    <name type="scientific">Catillopecten margaritatus gill symbiont</name>
    <dbReference type="NCBI Taxonomy" id="3083288"/>
    <lineage>
        <taxon>Bacteria</taxon>
        <taxon>Pseudomonadati</taxon>
        <taxon>Pseudomonadota</taxon>
        <taxon>Gammaproteobacteria</taxon>
        <taxon>sulfur-oxidizing symbionts</taxon>
    </lineage>
</organism>
<sequence>MGISSYLHNKATEAVIRDTEKESIKKSIKAIKERIDNYFDDVEGHFIFGSYTRNTILPREIDERSDIDYMVVFEDNDYTPQTYLNKLRKFVEKYYAKSEIKQSHPAIQLELNHITFELVPALDKVSFFENHISYQIPSKSDDIDEWIDTNPNDFNKELTEANQNNNSLIKPLIRLLKYWNAKNNYVFESFLLEKDIVATSGFWFTGGKKLKDYFYQYIKSMDSDNFEAQWKRDKIHEIQERVENAIEKESEEPHQEAENIIRKIFKDKVVSFSENSLALPYVKKPKWDMVNYYTAQINATVDGSKFNSGDLLEKHCSLIFHVITQAEAPFDVYWQVVNTGEEARMAGCLRGDIYQAKTAGRGGLNWKERTLYAGTHWVECFIVKGNQCVARSNGFTIRIQ</sequence>
<dbReference type="InterPro" id="IPR040511">
    <property type="entry name" value="AGS_C"/>
</dbReference>
<dbReference type="Pfam" id="PF18134">
    <property type="entry name" value="AGS_C"/>
    <property type="match status" value="1"/>
</dbReference>